<dbReference type="EMBL" id="JBJQOH010000002">
    <property type="protein sequence ID" value="KAL3695698.1"/>
    <property type="molecule type" value="Genomic_DNA"/>
</dbReference>
<accession>A0ABD3HW69</accession>
<evidence type="ECO:0000313" key="1">
    <source>
        <dbReference type="EMBL" id="KAL3695698.1"/>
    </source>
</evidence>
<name>A0ABD3HW69_9MARC</name>
<gene>
    <name evidence="1" type="ORF">R1sor_009774</name>
</gene>
<dbReference type="AlphaFoldDB" id="A0ABD3HW69"/>
<sequence>MSTGNGHLGGLKTNGVPGRSRFLRFLFTSANLCGYGVWPLELSLQVAVLLRCVSRMCSVITALRIRIFQRAVFQQLTPRQAPIWLDRTGCEVAEPGKSFKYLGVATSSPVDERTITAEIVQKLMRKLKHWSNRLLSWPAKTILLKHVLAATPLYQLMSVGLCSDGLEELEKLCRSFLWGWNEEGNPKSALIAWERIAQAKGLGWVKLKDMADALYVRQINRILEGGQAEWIQLTMSFILRTLRKGAY</sequence>
<dbReference type="Proteomes" id="UP001633002">
    <property type="component" value="Unassembled WGS sequence"/>
</dbReference>
<organism evidence="1 2">
    <name type="scientific">Riccia sorocarpa</name>
    <dbReference type="NCBI Taxonomy" id="122646"/>
    <lineage>
        <taxon>Eukaryota</taxon>
        <taxon>Viridiplantae</taxon>
        <taxon>Streptophyta</taxon>
        <taxon>Embryophyta</taxon>
        <taxon>Marchantiophyta</taxon>
        <taxon>Marchantiopsida</taxon>
        <taxon>Marchantiidae</taxon>
        <taxon>Marchantiales</taxon>
        <taxon>Ricciaceae</taxon>
        <taxon>Riccia</taxon>
    </lineage>
</organism>
<reference evidence="1 2" key="1">
    <citation type="submission" date="2024-09" db="EMBL/GenBank/DDBJ databases">
        <title>Chromosome-scale assembly of Riccia sorocarpa.</title>
        <authorList>
            <person name="Paukszto L."/>
        </authorList>
    </citation>
    <scope>NUCLEOTIDE SEQUENCE [LARGE SCALE GENOMIC DNA]</scope>
    <source>
        <strain evidence="1">LP-2024</strain>
        <tissue evidence="1">Aerial parts of the thallus</tissue>
    </source>
</reference>
<comment type="caution">
    <text evidence="1">The sequence shown here is derived from an EMBL/GenBank/DDBJ whole genome shotgun (WGS) entry which is preliminary data.</text>
</comment>
<evidence type="ECO:0000313" key="2">
    <source>
        <dbReference type="Proteomes" id="UP001633002"/>
    </source>
</evidence>
<protein>
    <recommendedName>
        <fullName evidence="3">Reverse transcriptase</fullName>
    </recommendedName>
</protein>
<dbReference type="PANTHER" id="PTHR33116">
    <property type="entry name" value="REVERSE TRANSCRIPTASE ZINC-BINDING DOMAIN-CONTAINING PROTEIN-RELATED-RELATED"/>
    <property type="match status" value="1"/>
</dbReference>
<proteinExistence type="predicted"/>
<evidence type="ECO:0008006" key="3">
    <source>
        <dbReference type="Google" id="ProtNLM"/>
    </source>
</evidence>
<keyword evidence="2" id="KW-1185">Reference proteome</keyword>
<dbReference type="PANTHER" id="PTHR33116:SF86">
    <property type="entry name" value="REVERSE TRANSCRIPTASE DOMAIN-CONTAINING PROTEIN"/>
    <property type="match status" value="1"/>
</dbReference>